<dbReference type="GO" id="GO:0016020">
    <property type="term" value="C:membrane"/>
    <property type="evidence" value="ECO:0007669"/>
    <property type="project" value="TreeGrafter"/>
</dbReference>
<feature type="domain" description="Reelin" evidence="3">
    <location>
        <begin position="12"/>
        <end position="157"/>
    </location>
</feature>
<name>A0A067QXU0_ZOONE</name>
<reference evidence="4 5" key="1">
    <citation type="journal article" date="2014" name="Nat. Commun.">
        <title>Molecular traces of alternative social organization in a termite genome.</title>
        <authorList>
            <person name="Terrapon N."/>
            <person name="Li C."/>
            <person name="Robertson H.M."/>
            <person name="Ji L."/>
            <person name="Meng X."/>
            <person name="Booth W."/>
            <person name="Chen Z."/>
            <person name="Childers C.P."/>
            <person name="Glastad K.M."/>
            <person name="Gokhale K."/>
            <person name="Gowin J."/>
            <person name="Gronenberg W."/>
            <person name="Hermansen R.A."/>
            <person name="Hu H."/>
            <person name="Hunt B.G."/>
            <person name="Huylmans A.K."/>
            <person name="Khalil S.M."/>
            <person name="Mitchell R.D."/>
            <person name="Munoz-Torres M.C."/>
            <person name="Mustard J.A."/>
            <person name="Pan H."/>
            <person name="Reese J.T."/>
            <person name="Scharf M.E."/>
            <person name="Sun F."/>
            <person name="Vogel H."/>
            <person name="Xiao J."/>
            <person name="Yang W."/>
            <person name="Yang Z."/>
            <person name="Yang Z."/>
            <person name="Zhou J."/>
            <person name="Zhu J."/>
            <person name="Brent C.S."/>
            <person name="Elsik C.G."/>
            <person name="Goodisman M.A."/>
            <person name="Liberles D.A."/>
            <person name="Roe R.M."/>
            <person name="Vargo E.L."/>
            <person name="Vilcinskas A."/>
            <person name="Wang J."/>
            <person name="Bornberg-Bauer E."/>
            <person name="Korb J."/>
            <person name="Zhang G."/>
            <person name="Liebig J."/>
        </authorList>
    </citation>
    <scope>NUCLEOTIDE SEQUENCE [LARGE SCALE GENOMIC DNA]</scope>
    <source>
        <tissue evidence="4">Whole organism</tissue>
    </source>
</reference>
<feature type="region of interest" description="Disordered" evidence="1">
    <location>
        <begin position="29"/>
        <end position="48"/>
    </location>
</feature>
<evidence type="ECO:0000256" key="2">
    <source>
        <dbReference type="SAM" id="SignalP"/>
    </source>
</evidence>
<feature type="compositionally biased region" description="Basic residues" evidence="1">
    <location>
        <begin position="31"/>
        <end position="40"/>
    </location>
</feature>
<keyword evidence="5" id="KW-1185">Reference proteome</keyword>
<dbReference type="PANTHER" id="PTHR45828">
    <property type="entry name" value="CYTOCHROME B561/FERRIC REDUCTASE TRANSMEMBRANE"/>
    <property type="match status" value="1"/>
</dbReference>
<protein>
    <submittedName>
        <fullName evidence="4">Putative defense protein 3</fullName>
    </submittedName>
</protein>
<dbReference type="CDD" id="cd08544">
    <property type="entry name" value="Reeler"/>
    <property type="match status" value="1"/>
</dbReference>
<feature type="signal peptide" evidence="2">
    <location>
        <begin position="1"/>
        <end position="17"/>
    </location>
</feature>
<evidence type="ECO:0000259" key="3">
    <source>
        <dbReference type="PROSITE" id="PS51019"/>
    </source>
</evidence>
<dbReference type="InterPro" id="IPR042307">
    <property type="entry name" value="Reeler_sf"/>
</dbReference>
<dbReference type="PROSITE" id="PS51019">
    <property type="entry name" value="REELIN"/>
    <property type="match status" value="1"/>
</dbReference>
<dbReference type="InterPro" id="IPR051237">
    <property type="entry name" value="Ferric-chelate_Red/DefProt"/>
</dbReference>
<dbReference type="eggNOG" id="ENOG502S1WW">
    <property type="taxonomic scope" value="Eukaryota"/>
</dbReference>
<evidence type="ECO:0000256" key="1">
    <source>
        <dbReference type="SAM" id="MobiDB-lite"/>
    </source>
</evidence>
<organism evidence="4 5">
    <name type="scientific">Zootermopsis nevadensis</name>
    <name type="common">Dampwood termite</name>
    <dbReference type="NCBI Taxonomy" id="136037"/>
    <lineage>
        <taxon>Eukaryota</taxon>
        <taxon>Metazoa</taxon>
        <taxon>Ecdysozoa</taxon>
        <taxon>Arthropoda</taxon>
        <taxon>Hexapoda</taxon>
        <taxon>Insecta</taxon>
        <taxon>Pterygota</taxon>
        <taxon>Neoptera</taxon>
        <taxon>Polyneoptera</taxon>
        <taxon>Dictyoptera</taxon>
        <taxon>Blattodea</taxon>
        <taxon>Blattoidea</taxon>
        <taxon>Termitoidae</taxon>
        <taxon>Termopsidae</taxon>
        <taxon>Zootermopsis</taxon>
    </lineage>
</organism>
<evidence type="ECO:0000313" key="4">
    <source>
        <dbReference type="EMBL" id="KDR09598.1"/>
    </source>
</evidence>
<dbReference type="Proteomes" id="UP000027135">
    <property type="component" value="Unassembled WGS sequence"/>
</dbReference>
<dbReference type="EMBL" id="KK853234">
    <property type="protein sequence ID" value="KDR09598.1"/>
    <property type="molecule type" value="Genomic_DNA"/>
</dbReference>
<proteinExistence type="predicted"/>
<dbReference type="OMA" id="LIWKAPQ"/>
<dbReference type="InterPro" id="IPR002861">
    <property type="entry name" value="Reeler_dom"/>
</dbReference>
<dbReference type="Gene3D" id="2.60.40.4060">
    <property type="entry name" value="Reeler domain"/>
    <property type="match status" value="1"/>
</dbReference>
<dbReference type="AlphaFoldDB" id="A0A067QXU0"/>
<keyword evidence="2" id="KW-0732">Signal</keyword>
<dbReference type="PANTHER" id="PTHR45828:SF40">
    <property type="entry name" value="REELIN DOMAIN-CONTAINING PROTEIN"/>
    <property type="match status" value="1"/>
</dbReference>
<dbReference type="Pfam" id="PF02014">
    <property type="entry name" value="Reeler"/>
    <property type="match status" value="1"/>
</dbReference>
<dbReference type="STRING" id="136037.A0A067QXU0"/>
<sequence>MQLSCVVLVAVPLLVKGFPDGAPVDACVKPKPNRPYHGRHQPQPADNLPYSITASDDVYGPGSRITVSVKGDVFRGFFLQARDVATGAWVGTWEETPNTKGLPECAAVTHGDNRNKLQATVVWTAPEDTPGGRVYFTGSVVKDYETFWTDIVGQLDQ</sequence>
<dbReference type="InParanoid" id="A0A067QXU0"/>
<evidence type="ECO:0000313" key="5">
    <source>
        <dbReference type="Proteomes" id="UP000027135"/>
    </source>
</evidence>
<feature type="chain" id="PRO_5001644542" evidence="2">
    <location>
        <begin position="18"/>
        <end position="157"/>
    </location>
</feature>
<gene>
    <name evidence="4" type="ORF">L798_00335</name>
</gene>
<accession>A0A067QXU0</accession>